<keyword evidence="7" id="KW-0597">Phosphoprotein</keyword>
<protein>
    <submittedName>
        <fullName evidence="14">Adenylate/guanylate cyclase domain-containing protein</fullName>
    </submittedName>
</protein>
<dbReference type="InterPro" id="IPR011006">
    <property type="entry name" value="CheY-like_superfamily"/>
</dbReference>
<evidence type="ECO:0000256" key="2">
    <source>
        <dbReference type="ARBA" id="ARBA00022692"/>
    </source>
</evidence>
<dbReference type="PROSITE" id="PS50113">
    <property type="entry name" value="PAC"/>
    <property type="match status" value="1"/>
</dbReference>
<dbReference type="PROSITE" id="PS50125">
    <property type="entry name" value="GUANYLATE_CYCLASE_2"/>
    <property type="match status" value="1"/>
</dbReference>
<dbReference type="Pfam" id="PF13188">
    <property type="entry name" value="PAS_8"/>
    <property type="match status" value="1"/>
</dbReference>
<evidence type="ECO:0000259" key="10">
    <source>
        <dbReference type="PROSITE" id="PS50110"/>
    </source>
</evidence>
<evidence type="ECO:0000256" key="8">
    <source>
        <dbReference type="RuleBase" id="RU000405"/>
    </source>
</evidence>
<dbReference type="Pfam" id="PF00211">
    <property type="entry name" value="Guanylate_cyc"/>
    <property type="match status" value="1"/>
</dbReference>
<dbReference type="InterPro" id="IPR000014">
    <property type="entry name" value="PAS"/>
</dbReference>
<dbReference type="SMART" id="SM00044">
    <property type="entry name" value="CYCc"/>
    <property type="match status" value="1"/>
</dbReference>
<evidence type="ECO:0000313" key="15">
    <source>
        <dbReference type="Proteomes" id="UP001600165"/>
    </source>
</evidence>
<feature type="domain" description="Response regulatory" evidence="10">
    <location>
        <begin position="11"/>
        <end position="127"/>
    </location>
</feature>
<proteinExistence type="inferred from homology"/>
<dbReference type="PROSITE" id="PS00452">
    <property type="entry name" value="GUANYLATE_CYCLASE_1"/>
    <property type="match status" value="1"/>
</dbReference>
<dbReference type="Pfam" id="PF00072">
    <property type="entry name" value="Response_reg"/>
    <property type="match status" value="1"/>
</dbReference>
<dbReference type="CDD" id="cd07302">
    <property type="entry name" value="CHD"/>
    <property type="match status" value="1"/>
</dbReference>
<dbReference type="InterPro" id="IPR000700">
    <property type="entry name" value="PAS-assoc_C"/>
</dbReference>
<keyword evidence="15" id="KW-1185">Reference proteome</keyword>
<gene>
    <name evidence="14" type="ORF">ACFVKH_06300</name>
</gene>
<dbReference type="InterPro" id="IPR018297">
    <property type="entry name" value="A/G_cyclase_CS"/>
</dbReference>
<keyword evidence="2" id="KW-0812">Transmembrane</keyword>
<dbReference type="PANTHER" id="PTHR11920:SF335">
    <property type="entry name" value="GUANYLATE CYCLASE"/>
    <property type="match status" value="1"/>
</dbReference>
<evidence type="ECO:0000259" key="12">
    <source>
        <dbReference type="PROSITE" id="PS50113"/>
    </source>
</evidence>
<evidence type="ECO:0000259" key="11">
    <source>
        <dbReference type="PROSITE" id="PS50112"/>
    </source>
</evidence>
<sequence>MPSKLLHASAKILIVEDDTVSARILQEILQRHEYEIQQAAAGFEAIAAAKAAPPDSVLLDIQLPDIDGYEVCRRLKAEADLRDIPVIFISARNEVSDQVKGFAVGGVDYIAKPFQPAEVLARVRNQITLFQQRRQLSQQNALLLQEVRDRQKTENALREAEAKYRSIFENVSEGIFQATASGQYLSANPALAKILGYASPADLIATITDIGQQLYTRPKRRQELIAYLRQYGQISDAESEVYCQDGSKIWISENIRVALDTAGEVLFYEGTVQDVSDRHRMEAELRQQRQRSERLLVNILPYQIAHRLKTGSRNIAESFDEVTVLFADLVDFTAVATQISPQSLVSLLNQIFSDFDALAEKYGLEKIKTIGDAYMAAAGLPVPRPDHADAVAQMALAMQTTIEQYLKPNGLPFQLRIGINTGTVVAGVIGIKKFSYDLWGDAVNTASRMEMLGEPGKIQVTAAVYKLLQKRYHLEQRGIIEVKGRGQMTTYWLLGQKP</sequence>
<accession>A0ABW6IER7</accession>
<feature type="modified residue" description="4-aspartylphosphate" evidence="7">
    <location>
        <position position="60"/>
    </location>
</feature>
<feature type="domain" description="Guanylate cyclase" evidence="13">
    <location>
        <begin position="323"/>
        <end position="450"/>
    </location>
</feature>
<dbReference type="SUPFAM" id="SSF55073">
    <property type="entry name" value="Nucleotide cyclase"/>
    <property type="match status" value="1"/>
</dbReference>
<name>A0ABW6IER7_9CYAN</name>
<keyword evidence="4" id="KW-1133">Transmembrane helix</keyword>
<dbReference type="NCBIfam" id="TIGR00229">
    <property type="entry name" value="sensory_box"/>
    <property type="match status" value="1"/>
</dbReference>
<dbReference type="InterPro" id="IPR050401">
    <property type="entry name" value="Cyclic_nucleotide_synthase"/>
</dbReference>
<dbReference type="Gene3D" id="3.30.70.1230">
    <property type="entry name" value="Nucleotide cyclase"/>
    <property type="match status" value="1"/>
</dbReference>
<evidence type="ECO:0000256" key="3">
    <source>
        <dbReference type="ARBA" id="ARBA00022741"/>
    </source>
</evidence>
<comment type="similarity">
    <text evidence="8">Belongs to the adenylyl cyclase class-4/guanylyl cyclase family.</text>
</comment>
<dbReference type="PROSITE" id="PS50110">
    <property type="entry name" value="RESPONSE_REGULATORY"/>
    <property type="match status" value="1"/>
</dbReference>
<dbReference type="InterPro" id="IPR035965">
    <property type="entry name" value="PAS-like_dom_sf"/>
</dbReference>
<feature type="domain" description="PAS" evidence="11">
    <location>
        <begin position="160"/>
        <end position="197"/>
    </location>
</feature>
<evidence type="ECO:0000256" key="5">
    <source>
        <dbReference type="ARBA" id="ARBA00023136"/>
    </source>
</evidence>
<dbReference type="Gene3D" id="3.40.50.2300">
    <property type="match status" value="1"/>
</dbReference>
<evidence type="ECO:0000256" key="7">
    <source>
        <dbReference type="PROSITE-ProRule" id="PRU00169"/>
    </source>
</evidence>
<evidence type="ECO:0000256" key="9">
    <source>
        <dbReference type="SAM" id="Coils"/>
    </source>
</evidence>
<feature type="domain" description="PAC" evidence="12">
    <location>
        <begin position="235"/>
        <end position="287"/>
    </location>
</feature>
<dbReference type="RefSeq" id="WP_377963096.1">
    <property type="nucleotide sequence ID" value="NZ_JBHZOL010000041.1"/>
</dbReference>
<dbReference type="PANTHER" id="PTHR11920">
    <property type="entry name" value="GUANYLYL CYCLASE"/>
    <property type="match status" value="1"/>
</dbReference>
<keyword evidence="3" id="KW-0547">Nucleotide-binding</keyword>
<dbReference type="CDD" id="cd00130">
    <property type="entry name" value="PAS"/>
    <property type="match status" value="1"/>
</dbReference>
<dbReference type="SUPFAM" id="SSF55785">
    <property type="entry name" value="PYP-like sensor domain (PAS domain)"/>
    <property type="match status" value="1"/>
</dbReference>
<keyword evidence="9" id="KW-0175">Coiled coil</keyword>
<evidence type="ECO:0000259" key="13">
    <source>
        <dbReference type="PROSITE" id="PS50125"/>
    </source>
</evidence>
<evidence type="ECO:0000256" key="1">
    <source>
        <dbReference type="ARBA" id="ARBA00004370"/>
    </source>
</evidence>
<dbReference type="SMART" id="SM00091">
    <property type="entry name" value="PAS"/>
    <property type="match status" value="1"/>
</dbReference>
<dbReference type="PROSITE" id="PS50112">
    <property type="entry name" value="PAS"/>
    <property type="match status" value="1"/>
</dbReference>
<evidence type="ECO:0000256" key="4">
    <source>
        <dbReference type="ARBA" id="ARBA00022989"/>
    </source>
</evidence>
<dbReference type="InterPro" id="IPR001789">
    <property type="entry name" value="Sig_transdc_resp-reg_receiver"/>
</dbReference>
<dbReference type="InterPro" id="IPR001054">
    <property type="entry name" value="A/G_cyclase"/>
</dbReference>
<keyword evidence="6 8" id="KW-0456">Lyase</keyword>
<dbReference type="Proteomes" id="UP001600165">
    <property type="component" value="Unassembled WGS sequence"/>
</dbReference>
<dbReference type="Gene3D" id="3.30.450.20">
    <property type="entry name" value="PAS domain"/>
    <property type="match status" value="1"/>
</dbReference>
<keyword evidence="5" id="KW-0472">Membrane</keyword>
<comment type="caution">
    <text evidence="14">The sequence shown here is derived from an EMBL/GenBank/DDBJ whole genome shotgun (WGS) entry which is preliminary data.</text>
</comment>
<comment type="subcellular location">
    <subcellularLocation>
        <location evidence="1">Membrane</location>
    </subcellularLocation>
</comment>
<dbReference type="InterPro" id="IPR029787">
    <property type="entry name" value="Nucleotide_cyclase"/>
</dbReference>
<feature type="coiled-coil region" evidence="9">
    <location>
        <begin position="143"/>
        <end position="170"/>
    </location>
</feature>
<dbReference type="EMBL" id="JBHZOL010000041">
    <property type="protein sequence ID" value="MFE4105879.1"/>
    <property type="molecule type" value="Genomic_DNA"/>
</dbReference>
<evidence type="ECO:0000313" key="14">
    <source>
        <dbReference type="EMBL" id="MFE4105879.1"/>
    </source>
</evidence>
<dbReference type="SUPFAM" id="SSF52172">
    <property type="entry name" value="CheY-like"/>
    <property type="match status" value="1"/>
</dbReference>
<organism evidence="14 15">
    <name type="scientific">Almyronema epifaneia S1</name>
    <dbReference type="NCBI Taxonomy" id="2991925"/>
    <lineage>
        <taxon>Bacteria</taxon>
        <taxon>Bacillati</taxon>
        <taxon>Cyanobacteriota</taxon>
        <taxon>Cyanophyceae</taxon>
        <taxon>Nodosilineales</taxon>
        <taxon>Nodosilineaceae</taxon>
        <taxon>Almyronema</taxon>
        <taxon>Almyronema epifaneia</taxon>
    </lineage>
</organism>
<reference evidence="14 15" key="1">
    <citation type="submission" date="2024-10" db="EMBL/GenBank/DDBJ databases">
        <authorList>
            <person name="Ratan Roy A."/>
            <person name="Morales Sandoval P.H."/>
            <person name="De Los Santos Villalobos S."/>
            <person name="Chakraborty S."/>
            <person name="Mukherjee J."/>
        </authorList>
    </citation>
    <scope>NUCLEOTIDE SEQUENCE [LARGE SCALE GENOMIC DNA]</scope>
    <source>
        <strain evidence="14 15">S1</strain>
    </source>
</reference>
<dbReference type="SMART" id="SM00448">
    <property type="entry name" value="REC"/>
    <property type="match status" value="1"/>
</dbReference>
<evidence type="ECO:0000256" key="6">
    <source>
        <dbReference type="ARBA" id="ARBA00023239"/>
    </source>
</evidence>